<evidence type="ECO:0000313" key="1">
    <source>
        <dbReference type="EMBL" id="PSF29176.1"/>
    </source>
</evidence>
<dbReference type="AlphaFoldDB" id="A0A2T1LQP9"/>
<name>A0A2T1LQP9_9CHRO</name>
<evidence type="ECO:0000313" key="2">
    <source>
        <dbReference type="Proteomes" id="UP000239001"/>
    </source>
</evidence>
<sequence>MMIFIAIVLFILHALETKQLISTALYNLFEGETVPAPVSIPSSTLALDHPVKRMTTKEDILDWLISHTPCNLPQAMKERFYLDYEWKVKYIPLPLAEMKMVELQAIAQIGAKPEKKNIKASLVMAIASREKKYLTDFWNWSDSLARSLKSTNQIDR</sequence>
<dbReference type="Proteomes" id="UP000239001">
    <property type="component" value="Unassembled WGS sequence"/>
</dbReference>
<gene>
    <name evidence="1" type="ORF">C7H19_24445</name>
</gene>
<comment type="caution">
    <text evidence="1">The sequence shown here is derived from an EMBL/GenBank/DDBJ whole genome shotgun (WGS) entry which is preliminary data.</text>
</comment>
<proteinExistence type="predicted"/>
<reference evidence="1 2" key="2">
    <citation type="submission" date="2018-03" db="EMBL/GenBank/DDBJ databases">
        <authorList>
            <person name="Keele B.F."/>
        </authorList>
    </citation>
    <scope>NUCLEOTIDE SEQUENCE [LARGE SCALE GENOMIC DNA]</scope>
    <source>
        <strain evidence="1 2">CCALA 016</strain>
    </source>
</reference>
<reference evidence="1 2" key="1">
    <citation type="submission" date="2018-03" db="EMBL/GenBank/DDBJ databases">
        <title>The ancient ancestry and fast evolution of plastids.</title>
        <authorList>
            <person name="Moore K.R."/>
            <person name="Magnabosco C."/>
            <person name="Momper L."/>
            <person name="Gold D.A."/>
            <person name="Bosak T."/>
            <person name="Fournier G.P."/>
        </authorList>
    </citation>
    <scope>NUCLEOTIDE SEQUENCE [LARGE SCALE GENOMIC DNA]</scope>
    <source>
        <strain evidence="1 2">CCALA 016</strain>
    </source>
</reference>
<organism evidence="1 2">
    <name type="scientific">Aphanothece hegewaldii CCALA 016</name>
    <dbReference type="NCBI Taxonomy" id="2107694"/>
    <lineage>
        <taxon>Bacteria</taxon>
        <taxon>Bacillati</taxon>
        <taxon>Cyanobacteriota</taxon>
        <taxon>Cyanophyceae</taxon>
        <taxon>Oscillatoriophycideae</taxon>
        <taxon>Chroococcales</taxon>
        <taxon>Aphanothecaceae</taxon>
        <taxon>Aphanothece</taxon>
    </lineage>
</organism>
<accession>A0A2T1LQP9</accession>
<keyword evidence="2" id="KW-1185">Reference proteome</keyword>
<protein>
    <submittedName>
        <fullName evidence="1">Uncharacterized protein</fullName>
    </submittedName>
</protein>
<dbReference type="EMBL" id="PXOH01000066">
    <property type="protein sequence ID" value="PSF29176.1"/>
    <property type="molecule type" value="Genomic_DNA"/>
</dbReference>